<keyword evidence="2" id="KW-0479">Metal-binding</keyword>
<evidence type="ECO:0000256" key="3">
    <source>
        <dbReference type="ARBA" id="ARBA00022771"/>
    </source>
</evidence>
<evidence type="ECO:0000256" key="6">
    <source>
        <dbReference type="ARBA" id="ARBA00023163"/>
    </source>
</evidence>
<dbReference type="InterPro" id="IPR036236">
    <property type="entry name" value="Znf_C2H2_sf"/>
</dbReference>
<gene>
    <name evidence="11" type="ORF">QVD17_02871</name>
</gene>
<dbReference type="Proteomes" id="UP001229421">
    <property type="component" value="Unassembled WGS sequence"/>
</dbReference>
<feature type="compositionally biased region" description="Polar residues" evidence="9">
    <location>
        <begin position="59"/>
        <end position="71"/>
    </location>
</feature>
<feature type="compositionally biased region" description="Basic and acidic residues" evidence="9">
    <location>
        <begin position="97"/>
        <end position="110"/>
    </location>
</feature>
<comment type="subcellular location">
    <subcellularLocation>
        <location evidence="1">Nucleus</location>
    </subcellularLocation>
</comment>
<proteinExistence type="predicted"/>
<dbReference type="GO" id="GO:0005634">
    <property type="term" value="C:nucleus"/>
    <property type="evidence" value="ECO:0007669"/>
    <property type="project" value="UniProtKB-SubCell"/>
</dbReference>
<name>A0AAD8P9J2_TARER</name>
<accession>A0AAD8P9J2</accession>
<keyword evidence="3 8" id="KW-0863">Zinc-finger</keyword>
<keyword evidence="4" id="KW-0862">Zinc</keyword>
<keyword evidence="6" id="KW-0804">Transcription</keyword>
<dbReference type="PANTHER" id="PTHR45801">
    <property type="entry name" value="OS07G0101800 PROTEIN"/>
    <property type="match status" value="1"/>
</dbReference>
<evidence type="ECO:0000256" key="7">
    <source>
        <dbReference type="ARBA" id="ARBA00023242"/>
    </source>
</evidence>
<evidence type="ECO:0000256" key="8">
    <source>
        <dbReference type="PROSITE-ProRule" id="PRU00042"/>
    </source>
</evidence>
<evidence type="ECO:0000256" key="2">
    <source>
        <dbReference type="ARBA" id="ARBA00022723"/>
    </source>
</evidence>
<protein>
    <recommendedName>
        <fullName evidence="10">C2H2-type domain-containing protein</fullName>
    </recommendedName>
</protein>
<evidence type="ECO:0000313" key="11">
    <source>
        <dbReference type="EMBL" id="KAK1437086.1"/>
    </source>
</evidence>
<keyword evidence="12" id="KW-1185">Reference proteome</keyword>
<evidence type="ECO:0000313" key="12">
    <source>
        <dbReference type="Proteomes" id="UP001229421"/>
    </source>
</evidence>
<dbReference type="AlphaFoldDB" id="A0AAD8P9J2"/>
<keyword evidence="5" id="KW-0805">Transcription regulation</keyword>
<dbReference type="PROSITE" id="PS00028">
    <property type="entry name" value="ZINC_FINGER_C2H2_1"/>
    <property type="match status" value="1"/>
</dbReference>
<dbReference type="Gene3D" id="3.30.160.60">
    <property type="entry name" value="Classic Zinc Finger"/>
    <property type="match status" value="1"/>
</dbReference>
<dbReference type="InterPro" id="IPR052426">
    <property type="entry name" value="Plant_dev_regulator"/>
</dbReference>
<evidence type="ECO:0000256" key="9">
    <source>
        <dbReference type="SAM" id="MobiDB-lite"/>
    </source>
</evidence>
<dbReference type="EMBL" id="JAUHHV010000001">
    <property type="protein sequence ID" value="KAK1437086.1"/>
    <property type="molecule type" value="Genomic_DNA"/>
</dbReference>
<feature type="domain" description="C2H2-type" evidence="10">
    <location>
        <begin position="27"/>
        <end position="54"/>
    </location>
</feature>
<evidence type="ECO:0000259" key="10">
    <source>
        <dbReference type="PROSITE" id="PS50157"/>
    </source>
</evidence>
<evidence type="ECO:0000256" key="4">
    <source>
        <dbReference type="ARBA" id="ARBA00022833"/>
    </source>
</evidence>
<dbReference type="SUPFAM" id="SSF57667">
    <property type="entry name" value="beta-beta-alpha zinc fingers"/>
    <property type="match status" value="1"/>
</dbReference>
<reference evidence="11" key="1">
    <citation type="journal article" date="2023" name="bioRxiv">
        <title>Improved chromosome-level genome assembly for marigold (Tagetes erecta).</title>
        <authorList>
            <person name="Jiang F."/>
            <person name="Yuan L."/>
            <person name="Wang S."/>
            <person name="Wang H."/>
            <person name="Xu D."/>
            <person name="Wang A."/>
            <person name="Fan W."/>
        </authorList>
    </citation>
    <scope>NUCLEOTIDE SEQUENCE</scope>
    <source>
        <strain evidence="11">WSJ</strain>
        <tissue evidence="11">Leaf</tissue>
    </source>
</reference>
<keyword evidence="7" id="KW-0539">Nucleus</keyword>
<sequence>MEQDNSDEAITSCTNMEEQITSSVRSYECHFCKRGFTNAQALGGHMNIHRKHKAKLKAESTSSPSPNTYPISNSNSSQGNKKNPLPLFREGSLSASRDVHQENKTDRSSSDDQLEVDLELRIKEDTILLGECVAIAYRYAYGHKKSLLEVDVI</sequence>
<dbReference type="InterPro" id="IPR013087">
    <property type="entry name" value="Znf_C2H2_type"/>
</dbReference>
<organism evidence="11 12">
    <name type="scientific">Tagetes erecta</name>
    <name type="common">African marigold</name>
    <dbReference type="NCBI Taxonomy" id="13708"/>
    <lineage>
        <taxon>Eukaryota</taxon>
        <taxon>Viridiplantae</taxon>
        <taxon>Streptophyta</taxon>
        <taxon>Embryophyta</taxon>
        <taxon>Tracheophyta</taxon>
        <taxon>Spermatophyta</taxon>
        <taxon>Magnoliopsida</taxon>
        <taxon>eudicotyledons</taxon>
        <taxon>Gunneridae</taxon>
        <taxon>Pentapetalae</taxon>
        <taxon>asterids</taxon>
        <taxon>campanulids</taxon>
        <taxon>Asterales</taxon>
        <taxon>Asteraceae</taxon>
        <taxon>Asteroideae</taxon>
        <taxon>Heliantheae alliance</taxon>
        <taxon>Tageteae</taxon>
        <taxon>Tagetes</taxon>
    </lineage>
</organism>
<dbReference type="PANTHER" id="PTHR45801:SF107">
    <property type="entry name" value="TRANSCRIPTIONAL REGULATOR SUPERMAN-LIKE"/>
    <property type="match status" value="1"/>
</dbReference>
<evidence type="ECO:0000256" key="5">
    <source>
        <dbReference type="ARBA" id="ARBA00023015"/>
    </source>
</evidence>
<evidence type="ECO:0000256" key="1">
    <source>
        <dbReference type="ARBA" id="ARBA00004123"/>
    </source>
</evidence>
<feature type="region of interest" description="Disordered" evidence="9">
    <location>
        <begin position="50"/>
        <end position="113"/>
    </location>
</feature>
<comment type="caution">
    <text evidence="11">The sequence shown here is derived from an EMBL/GenBank/DDBJ whole genome shotgun (WGS) entry which is preliminary data.</text>
</comment>
<feature type="compositionally biased region" description="Low complexity" evidence="9">
    <location>
        <begin position="72"/>
        <end position="83"/>
    </location>
</feature>
<dbReference type="PROSITE" id="PS50157">
    <property type="entry name" value="ZINC_FINGER_C2H2_2"/>
    <property type="match status" value="1"/>
</dbReference>
<dbReference type="GO" id="GO:0008270">
    <property type="term" value="F:zinc ion binding"/>
    <property type="evidence" value="ECO:0007669"/>
    <property type="project" value="UniProtKB-KW"/>
</dbReference>